<reference evidence="2 3" key="1">
    <citation type="submission" date="2018-01" db="EMBL/GenBank/DDBJ databases">
        <title>Genomic Sequence of Chromobacterium MWU13-2610 from wild cranberry bogs within the Cape Cod National Seashore.</title>
        <authorList>
            <person name="O'Hara-Hanley K."/>
            <person name="Soby S."/>
            <person name="Harrison A."/>
        </authorList>
    </citation>
    <scope>NUCLEOTIDE SEQUENCE [LARGE SCALE GENOMIC DNA]</scope>
    <source>
        <strain evidence="2 3">MWU13-2610</strain>
    </source>
</reference>
<name>A0A2K4MJS0_9NEIS</name>
<gene>
    <name evidence="2" type="ORF">C2134_15665</name>
</gene>
<comment type="caution">
    <text evidence="2">The sequence shown here is derived from an EMBL/GenBank/DDBJ whole genome shotgun (WGS) entry which is preliminary data.</text>
</comment>
<sequence length="584" mass="65778">MGNQVEKYKDFDFGKYSEEQKYDILQRLFEHHAAANGKNNVDGFAFETANGRVNLIGARGFDHGKVVKDSNKVFDDTLFVVYKDVSGQKKVAEFEFNTEPYSKQSGQLAGRVLINGLYQYKLGNHKISSYHDHASLAEMQRTHHFAQRHNYRALRIVKGLAFRAQNTGTAKAPEYEFSPDQPGAPSTTYEHNIHYGGEGPRNRTSNWSEGCQTVKGLDNYIRLLKILEQDYSLAGTINNELVAKPATDGKRAVVYALLDGHQIADETKVQVKFLDRILQPMIDVWYEIRHGDQTITGKTDQDGDTGALYGHDPKDKISVKVKGPVGDAKKLPPMQAKESVFHKYLCVISPKVLCDGLSRPDADHKEPEIDKTQSKTHKHHNKERKPVSKVEVPKDRNPLEKPIPDDEFEDCNALSQEQITSIIKANNATLVDTYKADELIYKAAQNYKLNPKILLATMKQEQGWAKNGRYNKLMGVGPGGQPTAMGVETSINKSAQIYRKQFDDGKKKLTSFKINYDPGAHEVAAVGSSGAAVSEDEAKAMKEGYLYTPRTASEYAKLHYTPWTYFPPQRSRPYDTWVKTFRSF</sequence>
<evidence type="ECO:0000256" key="1">
    <source>
        <dbReference type="SAM" id="MobiDB-lite"/>
    </source>
</evidence>
<accession>A0A2K4MJS0</accession>
<proteinExistence type="predicted"/>
<dbReference type="AlphaFoldDB" id="A0A2K4MJS0"/>
<organism evidence="2 3">
    <name type="scientific">Chromobacterium sinusclupearum</name>
    <dbReference type="NCBI Taxonomy" id="2077146"/>
    <lineage>
        <taxon>Bacteria</taxon>
        <taxon>Pseudomonadati</taxon>
        <taxon>Pseudomonadota</taxon>
        <taxon>Betaproteobacteria</taxon>
        <taxon>Neisseriales</taxon>
        <taxon>Chromobacteriaceae</taxon>
        <taxon>Chromobacterium</taxon>
    </lineage>
</organism>
<evidence type="ECO:0000313" key="3">
    <source>
        <dbReference type="Proteomes" id="UP000236416"/>
    </source>
</evidence>
<dbReference type="Proteomes" id="UP000236416">
    <property type="component" value="Unassembled WGS sequence"/>
</dbReference>
<keyword evidence="3" id="KW-1185">Reference proteome</keyword>
<feature type="region of interest" description="Disordered" evidence="1">
    <location>
        <begin position="171"/>
        <end position="205"/>
    </location>
</feature>
<dbReference type="EMBL" id="PPTF01000073">
    <property type="protein sequence ID" value="POA97282.1"/>
    <property type="molecule type" value="Genomic_DNA"/>
</dbReference>
<evidence type="ECO:0000313" key="2">
    <source>
        <dbReference type="EMBL" id="POA97282.1"/>
    </source>
</evidence>
<feature type="region of interest" description="Disordered" evidence="1">
    <location>
        <begin position="296"/>
        <end position="315"/>
    </location>
</feature>
<feature type="compositionally biased region" description="Basic residues" evidence="1">
    <location>
        <begin position="374"/>
        <end position="383"/>
    </location>
</feature>
<dbReference type="RefSeq" id="WP_103321077.1">
    <property type="nucleotide sequence ID" value="NZ_PPTF01000073.1"/>
</dbReference>
<feature type="compositionally biased region" description="Basic and acidic residues" evidence="1">
    <location>
        <begin position="384"/>
        <end position="404"/>
    </location>
</feature>
<feature type="region of interest" description="Disordered" evidence="1">
    <location>
        <begin position="359"/>
        <end position="406"/>
    </location>
</feature>
<protein>
    <submittedName>
        <fullName evidence="2">Uncharacterized protein</fullName>
    </submittedName>
</protein>
<feature type="compositionally biased region" description="Basic and acidic residues" evidence="1">
    <location>
        <begin position="359"/>
        <end position="373"/>
    </location>
</feature>